<sequence>MPYFKDMAADMLRETARLLEQASSSAAGGNAALAENAGIYRDMADAVSNAPLASLDGTDVYRIAASLLIESANFAARLKAQPGGIALDLAGFEDNCRQIAALLLADPTGQTRP</sequence>
<keyword evidence="2" id="KW-1185">Reference proteome</keyword>
<organism evidence="1 2">
    <name type="scientific">Gimibacter soli</name>
    <dbReference type="NCBI Taxonomy" id="3024400"/>
    <lineage>
        <taxon>Bacteria</taxon>
        <taxon>Pseudomonadati</taxon>
        <taxon>Pseudomonadota</taxon>
        <taxon>Alphaproteobacteria</taxon>
        <taxon>Kordiimonadales</taxon>
        <taxon>Temperatibacteraceae</taxon>
        <taxon>Gimibacter</taxon>
    </lineage>
</organism>
<dbReference type="Proteomes" id="UP001217500">
    <property type="component" value="Chromosome"/>
</dbReference>
<proteinExistence type="predicted"/>
<name>A0AAE9XUH7_9PROT</name>
<protein>
    <submittedName>
        <fullName evidence="1">Uncharacterized protein</fullName>
    </submittedName>
</protein>
<evidence type="ECO:0000313" key="1">
    <source>
        <dbReference type="EMBL" id="WCL53808.1"/>
    </source>
</evidence>
<dbReference type="EMBL" id="CP116805">
    <property type="protein sequence ID" value="WCL53808.1"/>
    <property type="molecule type" value="Genomic_DNA"/>
</dbReference>
<dbReference type="AlphaFoldDB" id="A0AAE9XUH7"/>
<evidence type="ECO:0000313" key="2">
    <source>
        <dbReference type="Proteomes" id="UP001217500"/>
    </source>
</evidence>
<gene>
    <name evidence="1" type="ORF">PH603_14810</name>
</gene>
<dbReference type="RefSeq" id="WP_289503427.1">
    <property type="nucleotide sequence ID" value="NZ_CP116805.1"/>
</dbReference>
<accession>A0AAE9XUH7</accession>
<dbReference type="KEGG" id="gso:PH603_14810"/>
<reference evidence="1" key="1">
    <citation type="submission" date="2023-01" db="EMBL/GenBank/DDBJ databases">
        <title>The genome sequence of Kordiimonadaceae bacterium 6D33.</title>
        <authorList>
            <person name="Liu Y."/>
        </authorList>
    </citation>
    <scope>NUCLEOTIDE SEQUENCE</scope>
    <source>
        <strain evidence="1">6D33</strain>
    </source>
</reference>